<name>A0A0V0GL99_SOLCH</name>
<dbReference type="AlphaFoldDB" id="A0A0V0GL99"/>
<evidence type="ECO:0000256" key="1">
    <source>
        <dbReference type="SAM" id="MobiDB-lite"/>
    </source>
</evidence>
<accession>A0A0V0GL99</accession>
<protein>
    <submittedName>
        <fullName evidence="2">Putative ovule protein</fullName>
    </submittedName>
</protein>
<organism evidence="2">
    <name type="scientific">Solanum chacoense</name>
    <name type="common">Chaco potato</name>
    <dbReference type="NCBI Taxonomy" id="4108"/>
    <lineage>
        <taxon>Eukaryota</taxon>
        <taxon>Viridiplantae</taxon>
        <taxon>Streptophyta</taxon>
        <taxon>Embryophyta</taxon>
        <taxon>Tracheophyta</taxon>
        <taxon>Spermatophyta</taxon>
        <taxon>Magnoliopsida</taxon>
        <taxon>eudicotyledons</taxon>
        <taxon>Gunneridae</taxon>
        <taxon>Pentapetalae</taxon>
        <taxon>asterids</taxon>
        <taxon>lamiids</taxon>
        <taxon>Solanales</taxon>
        <taxon>Solanaceae</taxon>
        <taxon>Solanoideae</taxon>
        <taxon>Solaneae</taxon>
        <taxon>Solanum</taxon>
    </lineage>
</organism>
<sequence>MVCRIAPLNISITMKSLKFPPFLVQFHCTQVHSVLPKFRFDTPTKSSRSWRARPPMSPESSSDEHHTINGRDELLVKPLIMWML</sequence>
<reference evidence="2" key="1">
    <citation type="submission" date="2015-12" db="EMBL/GenBank/DDBJ databases">
        <title>Gene expression during late stages of embryo sac development: a critical building block for successful pollen-pistil interactions.</title>
        <authorList>
            <person name="Liu Y."/>
            <person name="Joly V."/>
            <person name="Sabar M."/>
            <person name="Matton D.P."/>
        </authorList>
    </citation>
    <scope>NUCLEOTIDE SEQUENCE</scope>
</reference>
<dbReference type="EMBL" id="GEDG01036321">
    <property type="protein sequence ID" value="JAP08760.1"/>
    <property type="molecule type" value="Transcribed_RNA"/>
</dbReference>
<proteinExistence type="predicted"/>
<evidence type="ECO:0000313" key="2">
    <source>
        <dbReference type="EMBL" id="JAP08760.1"/>
    </source>
</evidence>
<feature type="region of interest" description="Disordered" evidence="1">
    <location>
        <begin position="42"/>
        <end position="68"/>
    </location>
</feature>